<dbReference type="EMBL" id="JAAHBV010000493">
    <property type="protein sequence ID" value="NER61654.1"/>
    <property type="molecule type" value="Genomic_DNA"/>
</dbReference>
<dbReference type="Proteomes" id="UP000482634">
    <property type="component" value="Unassembled WGS sequence"/>
</dbReference>
<dbReference type="PANTHER" id="PTHR30273:SF2">
    <property type="entry name" value="PROTEIN FECR"/>
    <property type="match status" value="1"/>
</dbReference>
<organism evidence="4 6">
    <name type="scientific">Pseudomonas brassicae</name>
    <dbReference type="NCBI Taxonomy" id="2708063"/>
    <lineage>
        <taxon>Bacteria</taxon>
        <taxon>Pseudomonadati</taxon>
        <taxon>Pseudomonadota</taxon>
        <taxon>Gammaproteobacteria</taxon>
        <taxon>Pseudomonadales</taxon>
        <taxon>Pseudomonadaceae</taxon>
        <taxon>Pseudomonas</taxon>
    </lineage>
</organism>
<sequence length="314" mass="33915">MKPERSALEEAIEWTACMRSGDVQADEQRAFDAWFAEPGNAQAWERVQAHLGATFSPLARGPDSRVRRVLQAPDPQRRRLLRGALVLGGVGVGAALLGRQSGVLSGLGADFHTATAQRSGFNLADGSTLLLDARSAVDIDFTASERNLVLRAGKLIVQASDDPRPFVVHTPDGFARGTGARFMVALQGRATHVWSLQSGLCIGRTDSLCTVLQSGAGARLDTRGVQPLAANRKGESSWESGRLSVDDWSLGDVIEALQAYRRGVLRISPAAAQLRVSGTFSLDDSEQALASLEHTLGLRIERYLGFWTQIERRS</sequence>
<dbReference type="InterPro" id="IPR012373">
    <property type="entry name" value="Ferrdict_sens_TM"/>
</dbReference>
<dbReference type="Pfam" id="PF04773">
    <property type="entry name" value="FecR"/>
    <property type="match status" value="1"/>
</dbReference>
<evidence type="ECO:0000313" key="3">
    <source>
        <dbReference type="EMBL" id="NER61654.1"/>
    </source>
</evidence>
<protein>
    <submittedName>
        <fullName evidence="4">DUF4880 domain-containing protein</fullName>
    </submittedName>
</protein>
<dbReference type="PANTHER" id="PTHR30273">
    <property type="entry name" value="PERIPLASMIC SIGNAL SENSOR AND SIGMA FACTOR ACTIVATOR FECR-RELATED"/>
    <property type="match status" value="1"/>
</dbReference>
<evidence type="ECO:0000259" key="2">
    <source>
        <dbReference type="Pfam" id="PF16220"/>
    </source>
</evidence>
<dbReference type="AlphaFoldDB" id="A0A6B3NWG2"/>
<evidence type="ECO:0000313" key="4">
    <source>
        <dbReference type="EMBL" id="NER66376.1"/>
    </source>
</evidence>
<proteinExistence type="predicted"/>
<name>A0A6B3NWG2_9PSED</name>
<dbReference type="Gene3D" id="2.60.120.1440">
    <property type="match status" value="1"/>
</dbReference>
<feature type="domain" description="FecR N-terminal" evidence="2">
    <location>
        <begin position="9"/>
        <end position="49"/>
    </location>
</feature>
<feature type="domain" description="FecR protein" evidence="1">
    <location>
        <begin position="111"/>
        <end position="194"/>
    </location>
</feature>
<dbReference type="RefSeq" id="WP_163950341.1">
    <property type="nucleotide sequence ID" value="NZ_JAAHBU010000444.1"/>
</dbReference>
<reference evidence="5 6" key="1">
    <citation type="submission" date="2020-02" db="EMBL/GenBank/DDBJ databases">
        <title>Broccoli isolated Pseudomonas sp.</title>
        <authorList>
            <person name="Fujikawa T."/>
            <person name="Sawada H."/>
        </authorList>
    </citation>
    <scope>NUCLEOTIDE SEQUENCE [LARGE SCALE GENOMIC DNA]</scope>
    <source>
        <strain evidence="4 6">MAFF212427</strain>
        <strain evidence="3 5">MAFF212428</strain>
    </source>
</reference>
<accession>A0A6M0D0F1</accession>
<comment type="caution">
    <text evidence="4">The sequence shown here is derived from an EMBL/GenBank/DDBJ whole genome shotgun (WGS) entry which is preliminary data.</text>
</comment>
<evidence type="ECO:0000313" key="6">
    <source>
        <dbReference type="Proteomes" id="UP000482634"/>
    </source>
</evidence>
<dbReference type="InterPro" id="IPR006860">
    <property type="entry name" value="FecR"/>
</dbReference>
<gene>
    <name evidence="3" type="ORF">G3435_20250</name>
    <name evidence="4" type="ORF">G3436_24110</name>
</gene>
<keyword evidence="6" id="KW-1185">Reference proteome</keyword>
<dbReference type="InterPro" id="IPR032623">
    <property type="entry name" value="FecR_N"/>
</dbReference>
<dbReference type="PIRSF" id="PIRSF018266">
    <property type="entry name" value="FecR"/>
    <property type="match status" value="1"/>
</dbReference>
<evidence type="ECO:0000259" key="1">
    <source>
        <dbReference type="Pfam" id="PF04773"/>
    </source>
</evidence>
<dbReference type="EMBL" id="JAAHBU010000444">
    <property type="protein sequence ID" value="NER66376.1"/>
    <property type="molecule type" value="Genomic_DNA"/>
</dbReference>
<evidence type="ECO:0000313" key="5">
    <source>
        <dbReference type="Proteomes" id="UP000480410"/>
    </source>
</evidence>
<dbReference type="Proteomes" id="UP000480410">
    <property type="component" value="Unassembled WGS sequence"/>
</dbReference>
<dbReference type="Pfam" id="PF16220">
    <property type="entry name" value="DUF4880"/>
    <property type="match status" value="1"/>
</dbReference>
<dbReference type="GO" id="GO:0016989">
    <property type="term" value="F:sigma factor antagonist activity"/>
    <property type="evidence" value="ECO:0007669"/>
    <property type="project" value="TreeGrafter"/>
</dbReference>
<accession>A0A6B3NWG2</accession>